<keyword evidence="3" id="KW-0576">Peroxisome</keyword>
<dbReference type="GO" id="GO:0016559">
    <property type="term" value="P:peroxisome fission"/>
    <property type="evidence" value="ECO:0007669"/>
    <property type="project" value="InterPro"/>
</dbReference>
<reference evidence="5 6" key="1">
    <citation type="submission" date="2023-03" db="EMBL/GenBank/DDBJ databases">
        <title>Mating type loci evolution in Malassezia.</title>
        <authorList>
            <person name="Coelho M.A."/>
        </authorList>
    </citation>
    <scope>NUCLEOTIDE SEQUENCE [LARGE SCALE GENOMIC DNA]</scope>
    <source>
        <strain evidence="5 6">CBS 9725</strain>
    </source>
</reference>
<keyword evidence="2" id="KW-0472">Membrane</keyword>
<dbReference type="Proteomes" id="UP001219567">
    <property type="component" value="Chromosome 1"/>
</dbReference>
<organism evidence="5 6">
    <name type="scientific">Malassezia yamatoensis</name>
    <dbReference type="NCBI Taxonomy" id="253288"/>
    <lineage>
        <taxon>Eukaryota</taxon>
        <taxon>Fungi</taxon>
        <taxon>Dikarya</taxon>
        <taxon>Basidiomycota</taxon>
        <taxon>Ustilaginomycotina</taxon>
        <taxon>Malasseziomycetes</taxon>
        <taxon>Malasseziales</taxon>
        <taxon>Malasseziaceae</taxon>
        <taxon>Malassezia</taxon>
    </lineage>
</organism>
<comment type="subcellular location">
    <subcellularLocation>
        <location evidence="4">Peroxisome membrane</location>
    </subcellularLocation>
</comment>
<accession>A0AAJ6CG45</accession>
<evidence type="ECO:0000313" key="5">
    <source>
        <dbReference type="EMBL" id="WFC97855.1"/>
    </source>
</evidence>
<gene>
    <name evidence="5" type="ORF">MYAM1_000576</name>
</gene>
<evidence type="ECO:0008006" key="7">
    <source>
        <dbReference type="Google" id="ProtNLM"/>
    </source>
</evidence>
<protein>
    <recommendedName>
        <fullName evidence="7">Peroxisomal biogenesis factor 11</fullName>
    </recommendedName>
</protein>
<dbReference type="PANTHER" id="PTHR12652">
    <property type="entry name" value="PEROXISOMAL BIOGENESIS FACTOR 11"/>
    <property type="match status" value="1"/>
</dbReference>
<evidence type="ECO:0000313" key="6">
    <source>
        <dbReference type="Proteomes" id="UP001219567"/>
    </source>
</evidence>
<name>A0AAJ6CG45_9BASI</name>
<dbReference type="GO" id="GO:0005778">
    <property type="term" value="C:peroxisomal membrane"/>
    <property type="evidence" value="ECO:0007669"/>
    <property type="project" value="UniProtKB-SubCell"/>
</dbReference>
<evidence type="ECO:0000256" key="2">
    <source>
        <dbReference type="ARBA" id="ARBA00023136"/>
    </source>
</evidence>
<keyword evidence="1" id="KW-0962">Peroxisome biogenesis</keyword>
<proteinExistence type="predicted"/>
<evidence type="ECO:0000256" key="1">
    <source>
        <dbReference type="ARBA" id="ARBA00022593"/>
    </source>
</evidence>
<evidence type="ECO:0000256" key="4">
    <source>
        <dbReference type="ARBA" id="ARBA00046271"/>
    </source>
</evidence>
<dbReference type="Pfam" id="PF05648">
    <property type="entry name" value="PEX11"/>
    <property type="match status" value="1"/>
</dbReference>
<dbReference type="EMBL" id="CP119943">
    <property type="protein sequence ID" value="WFC97855.1"/>
    <property type="molecule type" value="Genomic_DNA"/>
</dbReference>
<dbReference type="PANTHER" id="PTHR12652:SF25">
    <property type="entry name" value="MICROBODY (PEROXISOME) PROLIFERATION PROTEIN PEROXIN 11C (EUROFUNG)"/>
    <property type="match status" value="1"/>
</dbReference>
<keyword evidence="6" id="KW-1185">Reference proteome</keyword>
<dbReference type="AlphaFoldDB" id="A0AAJ6CG45"/>
<dbReference type="InterPro" id="IPR008733">
    <property type="entry name" value="PEX11"/>
</dbReference>
<evidence type="ECO:0000256" key="3">
    <source>
        <dbReference type="ARBA" id="ARBA00023140"/>
    </source>
</evidence>
<sequence>MDEVLGAFRHVPSSKTLDHLGRFLSTWSGTDKSLMTVQYSSKAMVGVLLLLQRLRAKMDLATVTKNSEGVARLTALSDVIGDARILYRIWGVIPMIQWLISLEKNPPPTRLLLQVERLQAWSMVAYCPMEAIAYLGYHKVLNISAQRQGWLWKHALRLWLLYIVLQFVHIIEDNRILRSRAKALERSRGHPQPRIIKEGAEEVAAQSESQQVTRKMWDELQDRKDALLTNFWIYFGYFPASVHWATPSGIMSEPWVGVFGTIAAVGGAMTAWKASA</sequence>